<protein>
    <submittedName>
        <fullName evidence="1">Uncharacterized protein</fullName>
    </submittedName>
</protein>
<reference evidence="1" key="2">
    <citation type="submission" date="2021-02" db="EMBL/GenBank/DDBJ databases">
        <authorList>
            <person name="Kimball J.A."/>
            <person name="Haas M.W."/>
            <person name="Macchietto M."/>
            <person name="Kono T."/>
            <person name="Duquette J."/>
            <person name="Shao M."/>
        </authorList>
    </citation>
    <scope>NUCLEOTIDE SEQUENCE</scope>
    <source>
        <tissue evidence="1">Fresh leaf tissue</tissue>
    </source>
</reference>
<evidence type="ECO:0000313" key="2">
    <source>
        <dbReference type="Proteomes" id="UP000729402"/>
    </source>
</evidence>
<name>A0A8J5WR18_ZIZPA</name>
<dbReference type="Proteomes" id="UP000729402">
    <property type="component" value="Unassembled WGS sequence"/>
</dbReference>
<evidence type="ECO:0000313" key="1">
    <source>
        <dbReference type="EMBL" id="KAG8095895.1"/>
    </source>
</evidence>
<gene>
    <name evidence="1" type="ORF">GUJ93_ZPchr0013g34110</name>
</gene>
<proteinExistence type="predicted"/>
<comment type="caution">
    <text evidence="1">The sequence shown here is derived from an EMBL/GenBank/DDBJ whole genome shotgun (WGS) entry which is preliminary data.</text>
</comment>
<sequence length="133" mass="14910">MATDGSAAMLSPMEDVLKEVLQGMQELHRSNQEMHESINRNNHRMDDLLQQAQDFAICWLEQGLGEVLPTGTSHAGSQGNPHHRMPTPLPGNLPLSGRHNSIALWYHKLNFLTFDGTIDPLPSLNRCDQFFHG</sequence>
<dbReference type="AlphaFoldDB" id="A0A8J5WR18"/>
<reference evidence="1" key="1">
    <citation type="journal article" date="2021" name="bioRxiv">
        <title>Whole Genome Assembly and Annotation of Northern Wild Rice, Zizania palustris L., Supports a Whole Genome Duplication in the Zizania Genus.</title>
        <authorList>
            <person name="Haas M."/>
            <person name="Kono T."/>
            <person name="Macchietto M."/>
            <person name="Millas R."/>
            <person name="McGilp L."/>
            <person name="Shao M."/>
            <person name="Duquette J."/>
            <person name="Hirsch C.N."/>
            <person name="Kimball J."/>
        </authorList>
    </citation>
    <scope>NUCLEOTIDE SEQUENCE</scope>
    <source>
        <tissue evidence="1">Fresh leaf tissue</tissue>
    </source>
</reference>
<accession>A0A8J5WR18</accession>
<dbReference type="EMBL" id="JAAALK010000079">
    <property type="protein sequence ID" value="KAG8095895.1"/>
    <property type="molecule type" value="Genomic_DNA"/>
</dbReference>
<keyword evidence="2" id="KW-1185">Reference proteome</keyword>
<organism evidence="1 2">
    <name type="scientific">Zizania palustris</name>
    <name type="common">Northern wild rice</name>
    <dbReference type="NCBI Taxonomy" id="103762"/>
    <lineage>
        <taxon>Eukaryota</taxon>
        <taxon>Viridiplantae</taxon>
        <taxon>Streptophyta</taxon>
        <taxon>Embryophyta</taxon>
        <taxon>Tracheophyta</taxon>
        <taxon>Spermatophyta</taxon>
        <taxon>Magnoliopsida</taxon>
        <taxon>Liliopsida</taxon>
        <taxon>Poales</taxon>
        <taxon>Poaceae</taxon>
        <taxon>BOP clade</taxon>
        <taxon>Oryzoideae</taxon>
        <taxon>Oryzeae</taxon>
        <taxon>Zizaniinae</taxon>
        <taxon>Zizania</taxon>
    </lineage>
</organism>